<dbReference type="AlphaFoldDB" id="A0AAV6JUJ5"/>
<proteinExistence type="predicted"/>
<keyword evidence="2" id="KW-1185">Reference proteome</keyword>
<evidence type="ECO:0000313" key="1">
    <source>
        <dbReference type="EMBL" id="KAG5543815.1"/>
    </source>
</evidence>
<comment type="caution">
    <text evidence="1">The sequence shown here is derived from an EMBL/GenBank/DDBJ whole genome shotgun (WGS) entry which is preliminary data.</text>
</comment>
<sequence length="67" mass="7109">MGQQLINISLAPYRSCISPNAGNSKKCSPYVIAKCENKSCPPVMQDSCGNAEDTDSLPVGIVDSFQS</sequence>
<organism evidence="1 2">
    <name type="scientific">Rhododendron griersonianum</name>
    <dbReference type="NCBI Taxonomy" id="479676"/>
    <lineage>
        <taxon>Eukaryota</taxon>
        <taxon>Viridiplantae</taxon>
        <taxon>Streptophyta</taxon>
        <taxon>Embryophyta</taxon>
        <taxon>Tracheophyta</taxon>
        <taxon>Spermatophyta</taxon>
        <taxon>Magnoliopsida</taxon>
        <taxon>eudicotyledons</taxon>
        <taxon>Gunneridae</taxon>
        <taxon>Pentapetalae</taxon>
        <taxon>asterids</taxon>
        <taxon>Ericales</taxon>
        <taxon>Ericaceae</taxon>
        <taxon>Ericoideae</taxon>
        <taxon>Rhodoreae</taxon>
        <taxon>Rhododendron</taxon>
    </lineage>
</organism>
<protein>
    <submittedName>
        <fullName evidence="1">Uncharacterized protein</fullName>
    </submittedName>
</protein>
<reference evidence="1 2" key="1">
    <citation type="submission" date="2020-08" db="EMBL/GenBank/DDBJ databases">
        <title>Plant Genome Project.</title>
        <authorList>
            <person name="Zhang R.-G."/>
        </authorList>
    </citation>
    <scope>NUCLEOTIDE SEQUENCE [LARGE SCALE GENOMIC DNA]</scope>
    <source>
        <strain evidence="1">WSP0</strain>
        <tissue evidence="1">Leaf</tissue>
    </source>
</reference>
<name>A0AAV6JUJ5_9ERIC</name>
<dbReference type="Proteomes" id="UP000823749">
    <property type="component" value="Chromosome 6"/>
</dbReference>
<dbReference type="EMBL" id="JACTNZ010000006">
    <property type="protein sequence ID" value="KAG5543815.1"/>
    <property type="molecule type" value="Genomic_DNA"/>
</dbReference>
<accession>A0AAV6JUJ5</accession>
<evidence type="ECO:0000313" key="2">
    <source>
        <dbReference type="Proteomes" id="UP000823749"/>
    </source>
</evidence>
<gene>
    <name evidence="1" type="ORF">RHGRI_016538</name>
</gene>